<dbReference type="InterPro" id="IPR003425">
    <property type="entry name" value="CCB3/YggT"/>
</dbReference>
<dbReference type="PANTHER" id="PTHR33219:SF14">
    <property type="entry name" value="PROTEIN COFACTOR ASSEMBLY OF COMPLEX C SUBUNIT B CCB3, CHLOROPLASTIC-RELATED"/>
    <property type="match status" value="1"/>
</dbReference>
<evidence type="ECO:0000313" key="2">
    <source>
        <dbReference type="Proteomes" id="UP001314170"/>
    </source>
</evidence>
<reference evidence="1 2" key="1">
    <citation type="submission" date="2024-01" db="EMBL/GenBank/DDBJ databases">
        <authorList>
            <person name="Waweru B."/>
        </authorList>
    </citation>
    <scope>NUCLEOTIDE SEQUENCE [LARGE SCALE GENOMIC DNA]</scope>
</reference>
<organism evidence="1 2">
    <name type="scientific">Dovyalis caffra</name>
    <dbReference type="NCBI Taxonomy" id="77055"/>
    <lineage>
        <taxon>Eukaryota</taxon>
        <taxon>Viridiplantae</taxon>
        <taxon>Streptophyta</taxon>
        <taxon>Embryophyta</taxon>
        <taxon>Tracheophyta</taxon>
        <taxon>Spermatophyta</taxon>
        <taxon>Magnoliopsida</taxon>
        <taxon>eudicotyledons</taxon>
        <taxon>Gunneridae</taxon>
        <taxon>Pentapetalae</taxon>
        <taxon>rosids</taxon>
        <taxon>fabids</taxon>
        <taxon>Malpighiales</taxon>
        <taxon>Salicaceae</taxon>
        <taxon>Flacourtieae</taxon>
        <taxon>Dovyalis</taxon>
    </lineage>
</organism>
<accession>A0AAV1S9X2</accession>
<dbReference type="GO" id="GO:0009535">
    <property type="term" value="C:chloroplast thylakoid membrane"/>
    <property type="evidence" value="ECO:0007669"/>
    <property type="project" value="TreeGrafter"/>
</dbReference>
<gene>
    <name evidence="1" type="ORF">DCAF_LOCUS19391</name>
</gene>
<dbReference type="Proteomes" id="UP001314170">
    <property type="component" value="Unassembled WGS sequence"/>
</dbReference>
<sequence>MAACFSLYYGQNHEQLNCHTRGHPSQSRQVLRSRTCCFAGITASLNVDLSPSHATISGDPFSTLEAIRNTKVDIQTTSEATSYLIQRWMLADLDPANAKLAIVMSWYPKLPVGKFPYVLAYAPTEPLLTPTRKLIPPLGGLDVTPVAPGGKTYIQFCNARLHTCKLAAKAEFVYLFKKQVVVIIDDQFVHSFNQQMMRLIDDKMRLKL</sequence>
<dbReference type="EMBL" id="CAWUPB010001173">
    <property type="protein sequence ID" value="CAK7346714.1"/>
    <property type="molecule type" value="Genomic_DNA"/>
</dbReference>
<name>A0AAV1S9X2_9ROSI</name>
<keyword evidence="2" id="KW-1185">Reference proteome</keyword>
<protein>
    <submittedName>
        <fullName evidence="1">Uncharacterized protein</fullName>
    </submittedName>
</protein>
<proteinExistence type="predicted"/>
<dbReference type="PANTHER" id="PTHR33219">
    <property type="entry name" value="YLMG HOMOLOG PROTEIN 2, CHLOROPLASTIC"/>
    <property type="match status" value="1"/>
</dbReference>
<evidence type="ECO:0000313" key="1">
    <source>
        <dbReference type="EMBL" id="CAK7346714.1"/>
    </source>
</evidence>
<dbReference type="AlphaFoldDB" id="A0AAV1S9X2"/>
<dbReference type="Pfam" id="PF02325">
    <property type="entry name" value="CCB3_YggT"/>
    <property type="match status" value="1"/>
</dbReference>
<comment type="caution">
    <text evidence="1">The sequence shown here is derived from an EMBL/GenBank/DDBJ whole genome shotgun (WGS) entry which is preliminary data.</text>
</comment>